<evidence type="ECO:0000259" key="1">
    <source>
        <dbReference type="Pfam" id="PF06985"/>
    </source>
</evidence>
<feature type="domain" description="Heterokaryon incompatibility" evidence="1">
    <location>
        <begin position="98"/>
        <end position="250"/>
    </location>
</feature>
<name>A0A2J6PSP4_9HELO</name>
<accession>A0A2J6PSP4</accession>
<proteinExistence type="predicted"/>
<dbReference type="STRING" id="1745343.A0A2J6PSP4"/>
<evidence type="ECO:0000313" key="3">
    <source>
        <dbReference type="Proteomes" id="UP000235672"/>
    </source>
</evidence>
<dbReference type="Proteomes" id="UP000235672">
    <property type="component" value="Unassembled WGS sequence"/>
</dbReference>
<dbReference type="EMBL" id="KZ613502">
    <property type="protein sequence ID" value="PMD16966.1"/>
    <property type="molecule type" value="Genomic_DNA"/>
</dbReference>
<evidence type="ECO:0000313" key="2">
    <source>
        <dbReference type="EMBL" id="PMD16966.1"/>
    </source>
</evidence>
<reference evidence="2 3" key="1">
    <citation type="submission" date="2016-05" db="EMBL/GenBank/DDBJ databases">
        <title>A degradative enzymes factory behind the ericoid mycorrhizal symbiosis.</title>
        <authorList>
            <consortium name="DOE Joint Genome Institute"/>
            <person name="Martino E."/>
            <person name="Morin E."/>
            <person name="Grelet G."/>
            <person name="Kuo A."/>
            <person name="Kohler A."/>
            <person name="Daghino S."/>
            <person name="Barry K."/>
            <person name="Choi C."/>
            <person name="Cichocki N."/>
            <person name="Clum A."/>
            <person name="Copeland A."/>
            <person name="Hainaut M."/>
            <person name="Haridas S."/>
            <person name="Labutti K."/>
            <person name="Lindquist E."/>
            <person name="Lipzen A."/>
            <person name="Khouja H.-R."/>
            <person name="Murat C."/>
            <person name="Ohm R."/>
            <person name="Olson A."/>
            <person name="Spatafora J."/>
            <person name="Veneault-Fourrey C."/>
            <person name="Henrissat B."/>
            <person name="Grigoriev I."/>
            <person name="Martin F."/>
            <person name="Perotto S."/>
        </authorList>
    </citation>
    <scope>NUCLEOTIDE SEQUENCE [LARGE SCALE GENOMIC DNA]</scope>
    <source>
        <strain evidence="2 3">UAMH 7357</strain>
    </source>
</reference>
<dbReference type="PANTHER" id="PTHR33112">
    <property type="entry name" value="DOMAIN PROTEIN, PUTATIVE-RELATED"/>
    <property type="match status" value="1"/>
</dbReference>
<organism evidence="2 3">
    <name type="scientific">Hyaloscypha hepaticicola</name>
    <dbReference type="NCBI Taxonomy" id="2082293"/>
    <lineage>
        <taxon>Eukaryota</taxon>
        <taxon>Fungi</taxon>
        <taxon>Dikarya</taxon>
        <taxon>Ascomycota</taxon>
        <taxon>Pezizomycotina</taxon>
        <taxon>Leotiomycetes</taxon>
        <taxon>Helotiales</taxon>
        <taxon>Hyaloscyphaceae</taxon>
        <taxon>Hyaloscypha</taxon>
    </lineage>
</organism>
<gene>
    <name evidence="2" type="ORF">NA56DRAFT_283480</name>
</gene>
<keyword evidence="3" id="KW-1185">Reference proteome</keyword>
<sequence length="561" mass="64603">MRCYFEVKKSIFGFSTGIHDLKIINSARSLLAKSIFKEYAQSDFDQQRSFLPSRILDLGRDKKPRGLLDRFGLNIPPHPPLTAPIRLISPDHGSTGQYLTLSHRWGKNQHFTLTKTSLKSFHGSISFDSLPKTFQDAVILTRKFGFQYLWIDALCIVQDDLEEWQQQGPKMASVYHNSTCTIAAHSAKNDSQGFLAAAFERIPSILLRRRPLHAGASRLIPEFRSLYLGSSFKDQVNESFLNQRGWVFQERILSRRILHFTRHHVFFEDGFVVRPVEADLSREPLTHSPWEDTKFMIEEIAATSADWHKLVERYSTCALTFDRDRLPAIAGIAAFVQTYNPGDEYLYGTWRNSLQQGLLWVAADDAPQEVYYGSTPSPPSWSWARWKGSIRFPLQSASYQPLFQHTDDSIHFDSAHSNANLAKKSRFLSIRAEVLELQDIAATIINRPAGQFSFEPPMHGLYNINSKKLGIVNWMAFDGARESKLFFPYLSCVFVSLYQHTRWMYDEEVEDTIARHTRVWYFLILVKTYNTSECYRRIGIGAKYGQRPQSDDLVTKTIRIE</sequence>
<dbReference type="Pfam" id="PF06985">
    <property type="entry name" value="HET"/>
    <property type="match status" value="1"/>
</dbReference>
<protein>
    <submittedName>
        <fullName evidence="2">HET-domain-containing protein</fullName>
    </submittedName>
</protein>
<dbReference type="OrthoDB" id="5125733at2759"/>
<dbReference type="AlphaFoldDB" id="A0A2J6PSP4"/>
<dbReference type="InterPro" id="IPR010730">
    <property type="entry name" value="HET"/>
</dbReference>
<dbReference type="PANTHER" id="PTHR33112:SF8">
    <property type="entry name" value="HETEROKARYON INCOMPATIBILITY DOMAIN-CONTAINING PROTEIN"/>
    <property type="match status" value="1"/>
</dbReference>